<feature type="signal peptide" evidence="1">
    <location>
        <begin position="1"/>
        <end position="26"/>
    </location>
</feature>
<evidence type="ECO:0008006" key="4">
    <source>
        <dbReference type="Google" id="ProtNLM"/>
    </source>
</evidence>
<accession>A0AAU9LIC5</accession>
<dbReference type="Proteomes" id="UP001157418">
    <property type="component" value="Unassembled WGS sequence"/>
</dbReference>
<keyword evidence="3" id="KW-1185">Reference proteome</keyword>
<organism evidence="2 3">
    <name type="scientific">Lactuca virosa</name>
    <dbReference type="NCBI Taxonomy" id="75947"/>
    <lineage>
        <taxon>Eukaryota</taxon>
        <taxon>Viridiplantae</taxon>
        <taxon>Streptophyta</taxon>
        <taxon>Embryophyta</taxon>
        <taxon>Tracheophyta</taxon>
        <taxon>Spermatophyta</taxon>
        <taxon>Magnoliopsida</taxon>
        <taxon>eudicotyledons</taxon>
        <taxon>Gunneridae</taxon>
        <taxon>Pentapetalae</taxon>
        <taxon>asterids</taxon>
        <taxon>campanulids</taxon>
        <taxon>Asterales</taxon>
        <taxon>Asteraceae</taxon>
        <taxon>Cichorioideae</taxon>
        <taxon>Cichorieae</taxon>
        <taxon>Lactucinae</taxon>
        <taxon>Lactuca</taxon>
    </lineage>
</organism>
<keyword evidence="1" id="KW-0732">Signal</keyword>
<evidence type="ECO:0000256" key="1">
    <source>
        <dbReference type="SAM" id="SignalP"/>
    </source>
</evidence>
<gene>
    <name evidence="2" type="ORF">LVIROSA_LOCUS847</name>
</gene>
<comment type="caution">
    <text evidence="2">The sequence shown here is derived from an EMBL/GenBank/DDBJ whole genome shotgun (WGS) entry which is preliminary data.</text>
</comment>
<reference evidence="2 3" key="1">
    <citation type="submission" date="2022-01" db="EMBL/GenBank/DDBJ databases">
        <authorList>
            <person name="Xiong W."/>
            <person name="Schranz E."/>
        </authorList>
    </citation>
    <scope>NUCLEOTIDE SEQUENCE [LARGE SCALE GENOMIC DNA]</scope>
</reference>
<evidence type="ECO:0000313" key="2">
    <source>
        <dbReference type="EMBL" id="CAH1412859.1"/>
    </source>
</evidence>
<dbReference type="AlphaFoldDB" id="A0AAU9LIC5"/>
<dbReference type="EMBL" id="CAKMRJ010000001">
    <property type="protein sequence ID" value="CAH1412859.1"/>
    <property type="molecule type" value="Genomic_DNA"/>
</dbReference>
<evidence type="ECO:0000313" key="3">
    <source>
        <dbReference type="Proteomes" id="UP001157418"/>
    </source>
</evidence>
<proteinExistence type="predicted"/>
<feature type="chain" id="PRO_5043482432" description="Dirigent protein" evidence="1">
    <location>
        <begin position="27"/>
        <end position="141"/>
    </location>
</feature>
<name>A0AAU9LIC5_9ASTR</name>
<sequence>MNLSSRSHQIWMVTLSLLCCTSKSSAALSVVFFFTHHGSNTPPVQEQYSVEDVCFFEVVHLQLINVNGVAVGGLEGYLGNSRFSYHVTNGYGNGMESQKSISISTIMDSIPVSYQLNGTVMEDSPSYVSFSFWSIQICGLI</sequence>
<protein>
    <recommendedName>
        <fullName evidence="4">Dirigent protein</fullName>
    </recommendedName>
</protein>